<comment type="caution">
    <text evidence="4">The sequence shown here is derived from an EMBL/GenBank/DDBJ whole genome shotgun (WGS) entry which is preliminary data.</text>
</comment>
<dbReference type="Gene3D" id="3.80.10.10">
    <property type="entry name" value="Ribonuclease Inhibitor"/>
    <property type="match status" value="1"/>
</dbReference>
<name>A0A2H5QIJ2_CITUN</name>
<evidence type="ECO:0000256" key="2">
    <source>
        <dbReference type="ARBA" id="ARBA00022737"/>
    </source>
</evidence>
<dbReference type="InterPro" id="IPR032675">
    <property type="entry name" value="LRR_dom_sf"/>
</dbReference>
<evidence type="ECO:0000313" key="5">
    <source>
        <dbReference type="Proteomes" id="UP000236630"/>
    </source>
</evidence>
<evidence type="ECO:0000256" key="1">
    <source>
        <dbReference type="ARBA" id="ARBA00022614"/>
    </source>
</evidence>
<dbReference type="EMBL" id="BDQV01000410">
    <property type="protein sequence ID" value="GAY64441.1"/>
    <property type="molecule type" value="Genomic_DNA"/>
</dbReference>
<keyword evidence="2" id="KW-0677">Repeat</keyword>
<protein>
    <recommendedName>
        <fullName evidence="3">C-JID domain-containing protein</fullName>
    </recommendedName>
</protein>
<dbReference type="InterPro" id="IPR045344">
    <property type="entry name" value="C-JID"/>
</dbReference>
<dbReference type="PANTHER" id="PTHR16083:SF60">
    <property type="entry name" value="(RAPE) HYPOTHETICAL PROTEIN"/>
    <property type="match status" value="1"/>
</dbReference>
<reference evidence="4 5" key="1">
    <citation type="journal article" date="2017" name="Front. Genet.">
        <title>Draft sequencing of the heterozygous diploid genome of Satsuma (Citrus unshiu Marc.) using a hybrid assembly approach.</title>
        <authorList>
            <person name="Shimizu T."/>
            <person name="Tanizawa Y."/>
            <person name="Mochizuki T."/>
            <person name="Nagasaki H."/>
            <person name="Yoshioka T."/>
            <person name="Toyoda A."/>
            <person name="Fujiyama A."/>
            <person name="Kaminuma E."/>
            <person name="Nakamura Y."/>
        </authorList>
    </citation>
    <scope>NUCLEOTIDE SEQUENCE [LARGE SCALE GENOMIC DNA]</scope>
    <source>
        <strain evidence="5">cv. Miyagawa wase</strain>
    </source>
</reference>
<dbReference type="AlphaFoldDB" id="A0A2H5QIJ2"/>
<dbReference type="Proteomes" id="UP000236630">
    <property type="component" value="Unassembled WGS sequence"/>
</dbReference>
<evidence type="ECO:0000259" key="3">
    <source>
        <dbReference type="Pfam" id="PF20160"/>
    </source>
</evidence>
<keyword evidence="5" id="KW-1185">Reference proteome</keyword>
<feature type="domain" description="C-JID" evidence="3">
    <location>
        <begin position="102"/>
        <end position="238"/>
    </location>
</feature>
<accession>A0A2H5QIJ2</accession>
<keyword evidence="1" id="KW-0433">Leucine-rich repeat</keyword>
<sequence length="340" mass="38790">MECLVELFLDGTAIEELPSSIQLLTGLILLNLGNCTNLVGLPSSMNGLTSLRTLNLFGCFKSKNVLESFDRVESLEGLHSSGTALRNPEVSKPIPHLSIVVPRSEIPMCFRYQNEGSSIAVTTPLFWHKRNDVMGYAICCVFNVHKHSSGIKSLRSYPTHQLSCHKKDSYISSYIDFREKFGQAGSDHIWLLYLSREEGYLRTWNFESQDFVLSFQSDSGPGLEVKRCGFHPVYKREVAKFDHATNLWTRSIDYNLNASVWSRFIDHLRELCQNGAQLNNVRDRLIDYLDENQGEDFDQTTNQWTWFLDHLSEFFPDAGKFNEACKVETETSGVCEELSK</sequence>
<gene>
    <name evidence="4" type="ORF">CUMW_233630</name>
</gene>
<proteinExistence type="predicted"/>
<organism evidence="4 5">
    <name type="scientific">Citrus unshiu</name>
    <name type="common">Satsuma mandarin</name>
    <name type="synonym">Citrus nobilis var. unshiu</name>
    <dbReference type="NCBI Taxonomy" id="55188"/>
    <lineage>
        <taxon>Eukaryota</taxon>
        <taxon>Viridiplantae</taxon>
        <taxon>Streptophyta</taxon>
        <taxon>Embryophyta</taxon>
        <taxon>Tracheophyta</taxon>
        <taxon>Spermatophyta</taxon>
        <taxon>Magnoliopsida</taxon>
        <taxon>eudicotyledons</taxon>
        <taxon>Gunneridae</taxon>
        <taxon>Pentapetalae</taxon>
        <taxon>rosids</taxon>
        <taxon>malvids</taxon>
        <taxon>Sapindales</taxon>
        <taxon>Rutaceae</taxon>
        <taxon>Aurantioideae</taxon>
        <taxon>Citrus</taxon>
    </lineage>
</organism>
<dbReference type="SUPFAM" id="SSF52058">
    <property type="entry name" value="L domain-like"/>
    <property type="match status" value="1"/>
</dbReference>
<dbReference type="PANTHER" id="PTHR16083">
    <property type="entry name" value="LEUCINE RICH REPEAT CONTAINING PROTEIN"/>
    <property type="match status" value="1"/>
</dbReference>
<dbReference type="Pfam" id="PF20160">
    <property type="entry name" value="C-JID"/>
    <property type="match status" value="1"/>
</dbReference>
<evidence type="ECO:0000313" key="4">
    <source>
        <dbReference type="EMBL" id="GAY64441.1"/>
    </source>
</evidence>